<dbReference type="RefSeq" id="WP_020851341.1">
    <property type="nucleotide sequence ID" value="NZ_CP006696.1"/>
</dbReference>
<dbReference type="HOGENOM" id="CLU_132704_0_0_6"/>
<dbReference type="SUPFAM" id="SSF160472">
    <property type="entry name" value="NMB0513-like"/>
    <property type="match status" value="1"/>
</dbReference>
<dbReference type="InterPro" id="IPR007670">
    <property type="entry name" value="DUF596"/>
</dbReference>
<evidence type="ECO:0000313" key="2">
    <source>
        <dbReference type="Proteomes" id="UP000027215"/>
    </source>
</evidence>
<sequence>MLTQEQIDFIYEDLIHAFDFLWFNVGDAYGMYAAQTDKESFAERKNDFLFLLGKLLDEGKLKLAKKGKFLSGTTTELVEMFRKSFPDSDEAVDLGGAGIWFFTDECPAGAVWVFKQEGENEQEENNEDHYLWT</sequence>
<evidence type="ECO:0000313" key="1">
    <source>
        <dbReference type="EMBL" id="AIC09882.1"/>
    </source>
</evidence>
<dbReference type="KEGG" id="xfs:D934_05755"/>
<dbReference type="InterPro" id="IPR023138">
    <property type="entry name" value="NMB0513-like_sf"/>
</dbReference>
<organism evidence="1 2">
    <name type="scientific">Xylella fastidiosa subsp. sandyi Ann-1</name>
    <dbReference type="NCBI Taxonomy" id="155920"/>
    <lineage>
        <taxon>Bacteria</taxon>
        <taxon>Pseudomonadati</taxon>
        <taxon>Pseudomonadota</taxon>
        <taxon>Gammaproteobacteria</taxon>
        <taxon>Lysobacterales</taxon>
        <taxon>Lysobacteraceae</taxon>
        <taxon>Xylella</taxon>
    </lineage>
</organism>
<gene>
    <name evidence="1" type="ORF">D934_05755</name>
</gene>
<name>A0A060HAE4_XYLFS</name>
<dbReference type="Pfam" id="PF04591">
    <property type="entry name" value="DUF596"/>
    <property type="match status" value="1"/>
</dbReference>
<dbReference type="Gene3D" id="1.10.3510.10">
    <property type="entry name" value="NMB0513-like"/>
    <property type="match status" value="1"/>
</dbReference>
<dbReference type="PATRIC" id="fig|155920.8.peg.1350"/>
<dbReference type="EMBL" id="CP006696">
    <property type="protein sequence ID" value="AIC09882.1"/>
    <property type="molecule type" value="Genomic_DNA"/>
</dbReference>
<proteinExistence type="predicted"/>
<evidence type="ECO:0008006" key="3">
    <source>
        <dbReference type="Google" id="ProtNLM"/>
    </source>
</evidence>
<dbReference type="Proteomes" id="UP000027215">
    <property type="component" value="Chromosome"/>
</dbReference>
<protein>
    <recommendedName>
        <fullName evidence="3">DUF596 domain-containing protein</fullName>
    </recommendedName>
</protein>
<accession>A0A060HAE4</accession>
<reference evidence="1 2" key="1">
    <citation type="submission" date="2013-08" db="EMBL/GenBank/DDBJ databases">
        <authorList>
            <person name="Stouthamer R."/>
            <person name="Nunney L."/>
        </authorList>
    </citation>
    <scope>NUCLEOTIDE SEQUENCE [LARGE SCALE GENOMIC DNA]</scope>
    <source>
        <strain evidence="2">ann-1</strain>
    </source>
</reference>
<dbReference type="AlphaFoldDB" id="A0A060HAE4"/>